<feature type="compositionally biased region" description="Basic and acidic residues" evidence="5">
    <location>
        <begin position="621"/>
        <end position="643"/>
    </location>
</feature>
<dbReference type="AlphaFoldDB" id="A0A5A9P223"/>
<feature type="domain" description="AF4/FMR2 C-terminal homology" evidence="6">
    <location>
        <begin position="945"/>
        <end position="1194"/>
    </location>
</feature>
<accession>A0A5A9P223</accession>
<feature type="compositionally biased region" description="Polar residues" evidence="5">
    <location>
        <begin position="376"/>
        <end position="420"/>
    </location>
</feature>
<dbReference type="InterPro" id="IPR007797">
    <property type="entry name" value="AF4/FMR2"/>
</dbReference>
<dbReference type="InterPro" id="IPR043640">
    <property type="entry name" value="AF4/FMR2_CHD"/>
</dbReference>
<feature type="compositionally biased region" description="Pro residues" evidence="5">
    <location>
        <begin position="648"/>
        <end position="666"/>
    </location>
</feature>
<evidence type="ECO:0000256" key="5">
    <source>
        <dbReference type="SAM" id="MobiDB-lite"/>
    </source>
</evidence>
<keyword evidence="8" id="KW-1185">Reference proteome</keyword>
<feature type="compositionally biased region" description="Low complexity" evidence="5">
    <location>
        <begin position="486"/>
        <end position="501"/>
    </location>
</feature>
<gene>
    <name evidence="7" type="ORF">E1301_Tti013940</name>
</gene>
<evidence type="ECO:0000313" key="7">
    <source>
        <dbReference type="EMBL" id="KAA0715852.1"/>
    </source>
</evidence>
<keyword evidence="3" id="KW-0597">Phosphoprotein</keyword>
<dbReference type="GO" id="GO:0032783">
    <property type="term" value="C:super elongation complex"/>
    <property type="evidence" value="ECO:0007669"/>
    <property type="project" value="TreeGrafter"/>
</dbReference>
<evidence type="ECO:0000256" key="1">
    <source>
        <dbReference type="ARBA" id="ARBA00004123"/>
    </source>
</evidence>
<feature type="compositionally biased region" description="Polar residues" evidence="5">
    <location>
        <begin position="606"/>
        <end position="620"/>
    </location>
</feature>
<dbReference type="PANTHER" id="PTHR10528">
    <property type="entry name" value="AF4/FMR2 FAMILY MEMBER"/>
    <property type="match status" value="1"/>
</dbReference>
<feature type="compositionally biased region" description="Basic and acidic residues" evidence="5">
    <location>
        <begin position="327"/>
        <end position="346"/>
    </location>
</feature>
<dbReference type="Proteomes" id="UP000324632">
    <property type="component" value="Chromosome 10"/>
</dbReference>
<feature type="compositionally biased region" description="Basic and acidic residues" evidence="5">
    <location>
        <begin position="523"/>
        <end position="535"/>
    </location>
</feature>
<feature type="compositionally biased region" description="Low complexity" evidence="5">
    <location>
        <begin position="667"/>
        <end position="689"/>
    </location>
</feature>
<feature type="region of interest" description="Disordered" evidence="5">
    <location>
        <begin position="805"/>
        <end position="836"/>
    </location>
</feature>
<protein>
    <submittedName>
        <fullName evidence="7">AF4/FMR2 family member 3</fullName>
    </submittedName>
</protein>
<feature type="compositionally biased region" description="Polar residues" evidence="5">
    <location>
        <begin position="134"/>
        <end position="157"/>
    </location>
</feature>
<feature type="region of interest" description="Disordered" evidence="5">
    <location>
        <begin position="886"/>
        <end position="905"/>
    </location>
</feature>
<dbReference type="GO" id="GO:0010468">
    <property type="term" value="P:regulation of gene expression"/>
    <property type="evidence" value="ECO:0007669"/>
    <property type="project" value="InterPro"/>
</dbReference>
<dbReference type="PANTHER" id="PTHR10528:SF16">
    <property type="entry name" value="AF4_FMR2 FAMILY MEMBER 3"/>
    <property type="match status" value="1"/>
</dbReference>
<dbReference type="Pfam" id="PF18876">
    <property type="entry name" value="AFF4_CHD"/>
    <property type="match status" value="1"/>
</dbReference>
<evidence type="ECO:0000256" key="4">
    <source>
        <dbReference type="ARBA" id="ARBA00023242"/>
    </source>
</evidence>
<name>A0A5A9P223_9TELE</name>
<evidence type="ECO:0000313" key="8">
    <source>
        <dbReference type="Proteomes" id="UP000324632"/>
    </source>
</evidence>
<feature type="compositionally biased region" description="Low complexity" evidence="5">
    <location>
        <begin position="467"/>
        <end position="478"/>
    </location>
</feature>
<feature type="compositionally biased region" description="Low complexity" evidence="5">
    <location>
        <begin position="104"/>
        <end position="118"/>
    </location>
</feature>
<dbReference type="Pfam" id="PF05110">
    <property type="entry name" value="AF-4"/>
    <property type="match status" value="1"/>
</dbReference>
<feature type="compositionally biased region" description="Basic and acidic residues" evidence="5">
    <location>
        <begin position="457"/>
        <end position="466"/>
    </location>
</feature>
<organism evidence="7 8">
    <name type="scientific">Triplophysa tibetana</name>
    <dbReference type="NCBI Taxonomy" id="1572043"/>
    <lineage>
        <taxon>Eukaryota</taxon>
        <taxon>Metazoa</taxon>
        <taxon>Chordata</taxon>
        <taxon>Craniata</taxon>
        <taxon>Vertebrata</taxon>
        <taxon>Euteleostomi</taxon>
        <taxon>Actinopterygii</taxon>
        <taxon>Neopterygii</taxon>
        <taxon>Teleostei</taxon>
        <taxon>Ostariophysi</taxon>
        <taxon>Cypriniformes</taxon>
        <taxon>Nemacheilidae</taxon>
        <taxon>Triplophysa</taxon>
    </lineage>
</organism>
<dbReference type="EMBL" id="SOYY01000010">
    <property type="protein sequence ID" value="KAA0715852.1"/>
    <property type="molecule type" value="Genomic_DNA"/>
</dbReference>
<evidence type="ECO:0000259" key="6">
    <source>
        <dbReference type="Pfam" id="PF18876"/>
    </source>
</evidence>
<comment type="subcellular location">
    <subcellularLocation>
        <location evidence="1">Nucleus</location>
    </subcellularLocation>
</comment>
<evidence type="ECO:0000256" key="2">
    <source>
        <dbReference type="ARBA" id="ARBA00007354"/>
    </source>
</evidence>
<feature type="compositionally biased region" description="Basic and acidic residues" evidence="5">
    <location>
        <begin position="160"/>
        <end position="186"/>
    </location>
</feature>
<comment type="caution">
    <text evidence="7">The sequence shown here is derived from an EMBL/GenBank/DDBJ whole genome shotgun (WGS) entry which is preliminary data.</text>
</comment>
<feature type="compositionally biased region" description="Polar residues" evidence="5">
    <location>
        <begin position="278"/>
        <end position="299"/>
    </location>
</feature>
<proteinExistence type="inferred from homology"/>
<feature type="compositionally biased region" description="Pro residues" evidence="5">
    <location>
        <begin position="265"/>
        <end position="274"/>
    </location>
</feature>
<sequence>MTQSWPYQQPPEEGGNQHFLYSHSKEGKQSNSRHRHVRDGVSLRVPSRPHVAPHKSMLADDLKLSSDEDNRDEGSEQTTSWEENDRLSSRQQRTLTHGGRVRHSSSGSSGSDSSSEWESGSHRSRSPSPRTRTQYGSPTPQQNLNCSTESPPSTQWQLDRWLEKVPKKLTDHDPGGGRRRSAKSDCGRGPSPGKYWSIDSESRQDYSPCDSPVPSPQFHYSPRNSPHASPEYSPCPSPGISLVPSPVPSVCPSPGESLRESRSPSPLPPHPLRSPSPCFTSSGIPTQDCLTYPQVTQQESPRHTARPTVASNPSHRPKVRPWVPPDHNTDQRKGSRPKDSRSKDTRPGPPLQHHSKHSLPENSCKNRRHKPEGKGSESTIKQKFNPTSNPKYQSKLNSRPSLSPKQQGKHSSTANHSIHSPRTGEPTGVSINRSTSKSGHSSHFNTSKSSNRGPALKPKDSSRDRVNSQSSHSSNSSSKSKHFSDTKQSSSKPSSQTSSSPRPKVKLADAPVPRSGHPQKHSNPREREREVDSRGKAQGVPLVPTGKEPRQRRLAEEQLTRRRWVQSSDEDEVVRRREEGERERKRRRTREHETEWQAVQPKQRPHTNSQHHLSVESSRLNPEEQRRKKRRQSNEDLSSRPHVIDSSPSPPLSPPSPTPVIQPKPPSSSSSSSSSSFSSSSSESESESSPPRNVAKVPADSTSGQKRHNKQNSGAGGQSNKSNLSTPEADKRGRGRHKLYTLVPFGRSENSPTISNRGLRNLLVRIDLSLLARVPDTNEITERHSSSSLSSGKINEKTSMRHLHYPEQLPGDGRCKRKAENGEVQRGNKRTPAHTDKLSVSENRDTGETCTVNKQNGCQEDYFYAKRPLSPLSPSDPVECLKPSVKAQHTEKNHTPPGKASTAQKTQVLKMQPKVEMECVGLSGHTQPISGSRVPPPNLPPHYRGTVPISDVSHHTEYYMHEAKRLKHRADAMVDKLGKAVNYVDAALSFMECGKAMEEGPLESKSPYAMYAETVELIRYAMRLKSHAGPGASQEDKQLAVLCFRCLALLYWQMFRLKKDHALKYSKVLLDFFKSSPKTPQKPPPWNDSGKGSVPPASICSVNIMGPHIASSPSNVISIPHRIHQMAANHLNITNSVLYSYEYWEVADTLAKENKEFFNYLNTLTGPLTLHSSMAHIVQYTRQGLQWIRISANLS</sequence>
<keyword evidence="4" id="KW-0539">Nucleus</keyword>
<comment type="similarity">
    <text evidence="2">Belongs to the AF4 family.</text>
</comment>
<evidence type="ECO:0000256" key="3">
    <source>
        <dbReference type="ARBA" id="ARBA00022553"/>
    </source>
</evidence>
<feature type="compositionally biased region" description="Basic and acidic residues" evidence="5">
    <location>
        <begin position="547"/>
        <end position="560"/>
    </location>
</feature>
<feature type="compositionally biased region" description="Basic and acidic residues" evidence="5">
    <location>
        <begin position="57"/>
        <end position="74"/>
    </location>
</feature>
<reference evidence="7 8" key="1">
    <citation type="journal article" date="2019" name="Mol. Ecol. Resour.">
        <title>Chromosome-level genome assembly of Triplophysa tibetana, a fish adapted to the harsh high-altitude environment of the Tibetan Plateau.</title>
        <authorList>
            <person name="Yang X."/>
            <person name="Liu H."/>
            <person name="Ma Z."/>
            <person name="Zou Y."/>
            <person name="Zou M."/>
            <person name="Mao Y."/>
            <person name="Li X."/>
            <person name="Wang H."/>
            <person name="Chen T."/>
            <person name="Wang W."/>
            <person name="Yang R."/>
        </authorList>
    </citation>
    <scope>NUCLEOTIDE SEQUENCE [LARGE SCALE GENOMIC DNA]</scope>
    <source>
        <strain evidence="7">TTIB1903HZAU</strain>
        <tissue evidence="7">Muscle</tissue>
    </source>
</reference>
<feature type="compositionally biased region" description="Basic and acidic residues" evidence="5">
    <location>
        <begin position="573"/>
        <end position="583"/>
    </location>
</feature>
<feature type="compositionally biased region" description="Polar residues" evidence="5">
    <location>
        <begin position="429"/>
        <end position="452"/>
    </location>
</feature>
<feature type="region of interest" description="Disordered" evidence="5">
    <location>
        <begin position="1"/>
        <end position="737"/>
    </location>
</feature>